<reference evidence="2 3" key="1">
    <citation type="journal article" date="2020" name="Nat. Food">
        <title>A phased Vanilla planifolia genome enables genetic improvement of flavour and production.</title>
        <authorList>
            <person name="Hasing T."/>
            <person name="Tang H."/>
            <person name="Brym M."/>
            <person name="Khazi F."/>
            <person name="Huang T."/>
            <person name="Chambers A.H."/>
        </authorList>
    </citation>
    <scope>NUCLEOTIDE SEQUENCE [LARGE SCALE GENOMIC DNA]</scope>
    <source>
        <tissue evidence="2">Leaf</tissue>
    </source>
</reference>
<evidence type="ECO:0000313" key="3">
    <source>
        <dbReference type="Proteomes" id="UP000636800"/>
    </source>
</evidence>
<accession>A0A835P9L4</accession>
<dbReference type="PANTHER" id="PTHR47493:SF1">
    <property type="entry name" value="OS08G0520200 PROTEIN"/>
    <property type="match status" value="1"/>
</dbReference>
<gene>
    <name evidence="2" type="ORF">HPP92_028312</name>
</gene>
<dbReference type="AlphaFoldDB" id="A0A835P9L4"/>
<feature type="non-terminal residue" evidence="2">
    <location>
        <position position="1"/>
    </location>
</feature>
<dbReference type="EMBL" id="JADCNL010000463">
    <property type="protein sequence ID" value="KAG0447483.1"/>
    <property type="molecule type" value="Genomic_DNA"/>
</dbReference>
<name>A0A835P9L4_VANPL</name>
<comment type="caution">
    <text evidence="2">The sequence shown here is derived from an EMBL/GenBank/DDBJ whole genome shotgun (WGS) entry which is preliminary data.</text>
</comment>
<evidence type="ECO:0008006" key="4">
    <source>
        <dbReference type="Google" id="ProtNLM"/>
    </source>
</evidence>
<dbReference type="InterPro" id="IPR011990">
    <property type="entry name" value="TPR-like_helical_dom_sf"/>
</dbReference>
<keyword evidence="3" id="KW-1185">Reference proteome</keyword>
<evidence type="ECO:0000313" key="2">
    <source>
        <dbReference type="EMBL" id="KAG0447483.1"/>
    </source>
</evidence>
<keyword evidence="1" id="KW-0677">Repeat</keyword>
<dbReference type="InterPro" id="IPR002885">
    <property type="entry name" value="PPR_rpt"/>
</dbReference>
<dbReference type="Pfam" id="PF01535">
    <property type="entry name" value="PPR"/>
    <property type="match status" value="2"/>
</dbReference>
<dbReference type="Gene3D" id="1.25.40.10">
    <property type="entry name" value="Tetratricopeptide repeat domain"/>
    <property type="match status" value="2"/>
</dbReference>
<dbReference type="Proteomes" id="UP000636800">
    <property type="component" value="Unassembled WGS sequence"/>
</dbReference>
<sequence>KISMKLLLNIIQNSSRLKYALGLLLGSTGKNVKFRIMELNIFSSSLTSLQRLQLRPSWFSSSSSASTRKMMQRCSLTEALRILRACRCGWVSNTDIAQKLLPLTKSQGLMVGVASHTDLMLQFAEDGLYEEAKALWAEIMNSSVVPRFEVVASLVDSYVRGGQFEEIICILGEVTSRGFFYASQLHSATVTCFGSAGKLDMMEVIVKDMVSRGFKVDSCTGNAFVQYYSRFGSIAEMEDAYERLKKSRILIEKEAIRAMALAYITQRKFYHMGEFLRDVGLRRRNIGNLLWNLLLLSFAANFKMKSLQREFLAMVEAGFSPDLVTFNIRALAFTRMLLFWDLHLSIEHMNNEAVVPDLVTYGCVVDAYLDRRLGRNLSFILDKMNVESCPIMLTDPLVFEAFGKGDFHSSSEALLESRSQRKWTYSRLIAVYLKKQHRSNQIFWNY</sequence>
<organism evidence="2 3">
    <name type="scientific">Vanilla planifolia</name>
    <name type="common">Vanilla</name>
    <dbReference type="NCBI Taxonomy" id="51239"/>
    <lineage>
        <taxon>Eukaryota</taxon>
        <taxon>Viridiplantae</taxon>
        <taxon>Streptophyta</taxon>
        <taxon>Embryophyta</taxon>
        <taxon>Tracheophyta</taxon>
        <taxon>Spermatophyta</taxon>
        <taxon>Magnoliopsida</taxon>
        <taxon>Liliopsida</taxon>
        <taxon>Asparagales</taxon>
        <taxon>Orchidaceae</taxon>
        <taxon>Vanilloideae</taxon>
        <taxon>Vanilleae</taxon>
        <taxon>Vanilla</taxon>
    </lineage>
</organism>
<proteinExistence type="predicted"/>
<dbReference type="PANTHER" id="PTHR47493">
    <property type="entry name" value="OS08G0520200 PROTEIN"/>
    <property type="match status" value="1"/>
</dbReference>
<evidence type="ECO:0000256" key="1">
    <source>
        <dbReference type="ARBA" id="ARBA00022737"/>
    </source>
</evidence>
<protein>
    <recommendedName>
        <fullName evidence="4">Pentatricopeptide repeat-containing protein</fullName>
    </recommendedName>
</protein>